<keyword evidence="5 7" id="KW-0472">Membrane</keyword>
<dbReference type="EMBL" id="JAGDFM010000040">
    <property type="protein sequence ID" value="KAG7389780.1"/>
    <property type="molecule type" value="Genomic_DNA"/>
</dbReference>
<evidence type="ECO:0000256" key="8">
    <source>
        <dbReference type="SAM" id="SignalP"/>
    </source>
</evidence>
<evidence type="ECO:0000256" key="4">
    <source>
        <dbReference type="ARBA" id="ARBA00022989"/>
    </source>
</evidence>
<evidence type="ECO:0000256" key="3">
    <source>
        <dbReference type="ARBA" id="ARBA00022692"/>
    </source>
</evidence>
<evidence type="ECO:0000313" key="11">
    <source>
        <dbReference type="Proteomes" id="UP000694044"/>
    </source>
</evidence>
<feature type="transmembrane region" description="Helical" evidence="7">
    <location>
        <begin position="978"/>
        <end position="1003"/>
    </location>
</feature>
<feature type="transmembrane region" description="Helical" evidence="7">
    <location>
        <begin position="716"/>
        <end position="735"/>
    </location>
</feature>
<evidence type="ECO:0000256" key="7">
    <source>
        <dbReference type="RuleBase" id="RU367138"/>
    </source>
</evidence>
<dbReference type="GO" id="GO:0005789">
    <property type="term" value="C:endoplasmic reticulum membrane"/>
    <property type="evidence" value="ECO:0007669"/>
    <property type="project" value="UniProtKB-SubCell"/>
</dbReference>
<dbReference type="AlphaFoldDB" id="A0A8T1WC62"/>
<dbReference type="InterPro" id="IPR007070">
    <property type="entry name" value="GPI_EtnP_transferase_1"/>
</dbReference>
<proteinExistence type="inferred from homology"/>
<dbReference type="Pfam" id="PF01663">
    <property type="entry name" value="Phosphodiest"/>
    <property type="match status" value="1"/>
</dbReference>
<keyword evidence="11" id="KW-1185">Reference proteome</keyword>
<keyword evidence="7" id="KW-0337">GPI-anchor biosynthesis</keyword>
<comment type="similarity">
    <text evidence="7">Belongs to the PIGG/PIGN/PIGO family. PIGN subfamily.</text>
</comment>
<keyword evidence="3 7" id="KW-0812">Transmembrane</keyword>
<feature type="transmembrane region" description="Helical" evidence="7">
    <location>
        <begin position="747"/>
        <end position="766"/>
    </location>
</feature>
<evidence type="ECO:0000259" key="9">
    <source>
        <dbReference type="Pfam" id="PF04987"/>
    </source>
</evidence>
<accession>A0A8T1WC62</accession>
<keyword evidence="4 7" id="KW-1133">Transmembrane helix</keyword>
<dbReference type="Pfam" id="PF04987">
    <property type="entry name" value="PigN"/>
    <property type="match status" value="1"/>
</dbReference>
<feature type="transmembrane region" description="Helical" evidence="7">
    <location>
        <begin position="898"/>
        <end position="923"/>
    </location>
</feature>
<dbReference type="PANTHER" id="PTHR12250">
    <property type="entry name" value="PHOSPHATIDYLINOSITOL GLYCAN, CLASS N"/>
    <property type="match status" value="1"/>
</dbReference>
<comment type="caution">
    <text evidence="10">The sequence shown here is derived from an EMBL/GenBank/DDBJ whole genome shotgun (WGS) entry which is preliminary data.</text>
</comment>
<dbReference type="InterPro" id="IPR037671">
    <property type="entry name" value="PIGN_N"/>
</dbReference>
<dbReference type="CDD" id="cd16020">
    <property type="entry name" value="GPI_EPT_1"/>
    <property type="match status" value="1"/>
</dbReference>
<organism evidence="10 11">
    <name type="scientific">Phytophthora pseudosyringae</name>
    <dbReference type="NCBI Taxonomy" id="221518"/>
    <lineage>
        <taxon>Eukaryota</taxon>
        <taxon>Sar</taxon>
        <taxon>Stramenopiles</taxon>
        <taxon>Oomycota</taxon>
        <taxon>Peronosporomycetes</taxon>
        <taxon>Peronosporales</taxon>
        <taxon>Peronosporaceae</taxon>
        <taxon>Phytophthora</taxon>
    </lineage>
</organism>
<keyword evidence="6" id="KW-0325">Glycoprotein</keyword>
<keyword evidence="2 7" id="KW-0808">Transferase</keyword>
<feature type="transmembrane region" description="Helical" evidence="7">
    <location>
        <begin position="499"/>
        <end position="521"/>
    </location>
</feature>
<comment type="function">
    <text evidence="7">Ethanolamine phosphate transferase involved in glycosylphosphatidylinositol-anchor biosynthesis. Transfers ethanolamine phosphate to the first alpha-1,4-linked mannose of the glycosylphosphatidylinositol precursor of GPI-anchor.</text>
</comment>
<dbReference type="InterPro" id="IPR017852">
    <property type="entry name" value="GPI_EtnP_transferase_1_C"/>
</dbReference>
<sequence>MGSSIARLLLLGVAFHALCVRSIFDIYFQSPVETSIRSANYTSSPPAKRVIIFTFDGCRVDKLFKAVAGYADRYDLNPDSDASTSQFTSDSRVPFLGDVMRNRGSWGVSHNHAPTESRPCHVALTAGMYEDPHAVSTSWKQHPVPFDSVFNQSRNAFIFGNKDVAPILAAHAPQAVEEHYTANEEVAMVREDTTLLDMWAYRRVKELFARGTEARDPELYRTLRDDKLVVYCHFLGTDLTGPKYGADSREYLENIAVVDGLIEKTQRMIEEYYGNDGRTAYVVNADHGMDLRGDHGDDAPAKTRTAIIAWGAGVQGPEAAKKTDKEEFDIELPTRSRAEVQTRLQSQEREEQVAAREWGAVLGFKRKDVMQTDVAALVSALAGLPYPCNSVGVLPFTYLMKDKYRANAMRANAQQLYQHASRKEEARRAHRGLLFVPYSPLHYRVPDLEAHIDEAIDSISEGKSHAIHDDAHRVVEVLSQEMIDICRDAIVYYQTYDWLYLRGSVVLGCVGWALVMIVAYLHPQKFRSRWLLTHTIDIKFLATVAAVTWWRLLADSPPMYYLYGLCPLVFWTFVWRHRGQLLAVLPHGKGSGWKWSVHVASTLLCLELVVFGFQRRAAFSFLFVLLAFQPRIINCKRLKSRGSVQVKNRLHWRMLLTPSFYWSTSCLFIAIFPCLPTDYDDNTPLVHLGALLVLVFTSIVIRNISATHDRASQWKVVLASRGPPVLLAMLVLHWTTAYLKSKSTPPFFLVALNWMVAIVPPIWLLVQITCQSKTPGLRLFKLEKGGDLEGQQSCGEVTRVVVVRLMKVVLAFAPAYILLSTSYEVLFYVGLCSAIACWVMLEAKQTFTGEVSVSSEVQRALTFLLFAQVSFCATSSVASLTSFQIPSTRRFLPEPAPFIAQALVVLKLLIPFAVVACAFRLILLLPSGAVSTREKELRGKSLWILRYFLLAASLAEILAVQFLFLVKNEGSWKQMGNSIANFCIVNGQIVLLPAIVLFAWAFVHDLETVGSGYELVGEDEDDKAN</sequence>
<dbReference type="GO" id="GO:0006506">
    <property type="term" value="P:GPI anchor biosynthetic process"/>
    <property type="evidence" value="ECO:0007669"/>
    <property type="project" value="UniProtKB-KW"/>
</dbReference>
<gene>
    <name evidence="10" type="ORF">PHYPSEUDO_009700</name>
</gene>
<evidence type="ECO:0000256" key="6">
    <source>
        <dbReference type="ARBA" id="ARBA00023180"/>
    </source>
</evidence>
<dbReference type="GO" id="GO:0051377">
    <property type="term" value="F:mannose-ethanolamine phosphotransferase activity"/>
    <property type="evidence" value="ECO:0007669"/>
    <property type="project" value="UniProtKB-UniRule"/>
</dbReference>
<feature type="domain" description="GPI ethanolamine phosphate transferase 1 C-terminal" evidence="9">
    <location>
        <begin position="489"/>
        <end position="971"/>
    </location>
</feature>
<comment type="subcellular location">
    <subcellularLocation>
        <location evidence="1">Endomembrane system</location>
        <topology evidence="1">Multi-pass membrane protein</topology>
    </subcellularLocation>
    <subcellularLocation>
        <location evidence="7">Endoplasmic reticulum membrane</location>
        <topology evidence="7">Multi-pass membrane protein</topology>
    </subcellularLocation>
</comment>
<protein>
    <recommendedName>
        <fullName evidence="7">GPI ethanolamine phosphate transferase 1</fullName>
        <ecNumber evidence="7">2.-.-.-</ecNumber>
    </recommendedName>
</protein>
<feature type="transmembrane region" description="Helical" evidence="7">
    <location>
        <begin position="685"/>
        <end position="704"/>
    </location>
</feature>
<feature type="transmembrane region" description="Helical" evidence="7">
    <location>
        <begin position="944"/>
        <end position="966"/>
    </location>
</feature>
<evidence type="ECO:0000256" key="5">
    <source>
        <dbReference type="ARBA" id="ARBA00023136"/>
    </source>
</evidence>
<feature type="transmembrane region" description="Helical" evidence="7">
    <location>
        <begin position="861"/>
        <end position="886"/>
    </location>
</feature>
<feature type="transmembrane region" description="Helical" evidence="7">
    <location>
        <begin position="558"/>
        <end position="575"/>
    </location>
</feature>
<comment type="pathway">
    <text evidence="7">Glycolipid biosynthesis; glycosylphosphatidylinositol-anchor biosynthesis.</text>
</comment>
<feature type="signal peptide" evidence="8">
    <location>
        <begin position="1"/>
        <end position="22"/>
    </location>
</feature>
<feature type="transmembrane region" description="Helical" evidence="7">
    <location>
        <begin position="595"/>
        <end position="611"/>
    </location>
</feature>
<feature type="chain" id="PRO_5035719616" description="GPI ethanolamine phosphate transferase 1" evidence="8">
    <location>
        <begin position="23"/>
        <end position="1025"/>
    </location>
</feature>
<feature type="transmembrane region" description="Helical" evidence="7">
    <location>
        <begin position="801"/>
        <end position="819"/>
    </location>
</feature>
<evidence type="ECO:0000256" key="2">
    <source>
        <dbReference type="ARBA" id="ARBA00022679"/>
    </source>
</evidence>
<reference evidence="10" key="1">
    <citation type="submission" date="2021-02" db="EMBL/GenBank/DDBJ databases">
        <authorList>
            <person name="Palmer J.M."/>
        </authorList>
    </citation>
    <scope>NUCLEOTIDE SEQUENCE</scope>
    <source>
        <strain evidence="10">SCRP734</strain>
    </source>
</reference>
<dbReference type="InterPro" id="IPR002591">
    <property type="entry name" value="Phosphodiest/P_Trfase"/>
</dbReference>
<feature type="transmembrane region" description="Helical" evidence="7">
    <location>
        <begin position="654"/>
        <end position="673"/>
    </location>
</feature>
<dbReference type="Proteomes" id="UP000694044">
    <property type="component" value="Unassembled WGS sequence"/>
</dbReference>
<keyword evidence="8" id="KW-0732">Signal</keyword>
<evidence type="ECO:0000256" key="1">
    <source>
        <dbReference type="ARBA" id="ARBA00004127"/>
    </source>
</evidence>
<feature type="transmembrane region" description="Helical" evidence="7">
    <location>
        <begin position="530"/>
        <end position="552"/>
    </location>
</feature>
<keyword evidence="7" id="KW-0256">Endoplasmic reticulum</keyword>
<dbReference type="OrthoDB" id="2748310at2759"/>
<dbReference type="EC" id="2.-.-.-" evidence="7"/>
<name>A0A8T1WC62_9STRA</name>
<evidence type="ECO:0000313" key="10">
    <source>
        <dbReference type="EMBL" id="KAG7389780.1"/>
    </source>
</evidence>
<dbReference type="PANTHER" id="PTHR12250:SF0">
    <property type="entry name" value="GPI ETHANOLAMINE PHOSPHATE TRANSFERASE 1"/>
    <property type="match status" value="1"/>
</dbReference>